<dbReference type="KEGG" id="ptm:GSPATT00006766001"/>
<dbReference type="PANTHER" id="PTHR37027:SF2">
    <property type="entry name" value="CHROMOSOME UNDETERMINED SCAFFOLD_148, WHOLE GENOME SHOTGUN SEQUENCE"/>
    <property type="match status" value="1"/>
</dbReference>
<feature type="coiled-coil region" evidence="1">
    <location>
        <begin position="168"/>
        <end position="195"/>
    </location>
</feature>
<protein>
    <submittedName>
        <fullName evidence="2">Uncharacterized protein</fullName>
    </submittedName>
</protein>
<dbReference type="OrthoDB" id="305514at2759"/>
<name>A0C9J3_PARTE</name>
<evidence type="ECO:0000256" key="1">
    <source>
        <dbReference type="SAM" id="Coils"/>
    </source>
</evidence>
<accession>A0C9J3</accession>
<dbReference type="AlphaFoldDB" id="A0C9J3"/>
<dbReference type="eggNOG" id="ENOG502R2NH">
    <property type="taxonomic scope" value="Eukaryota"/>
</dbReference>
<dbReference type="HOGENOM" id="CLU_097733_0_0_1"/>
<feature type="coiled-coil region" evidence="1">
    <location>
        <begin position="117"/>
        <end position="144"/>
    </location>
</feature>
<proteinExistence type="predicted"/>
<keyword evidence="3" id="KW-1185">Reference proteome</keyword>
<sequence length="245" mass="29446">MTERAQRIFEKLQTIQNNVKGEKQSKFKLILGYLQSVELAIEDVQKQKNQQFLDIAEKLQRLKSIVDIEKEARDQVDEIMRKEILTVEKNCKTLLKRFSKERLEIDKGEFSNLSQQVDQLSVEIQKEFQQKSETQNKLLEIQNEQIQLFYQDIEQKISIREEIEDKIAQQFNQLLDELKRIFDCQQKQREQREEEIIGILKKIYQSAYDACKRSRNERERNEDLFVKLVEKVVEKIKRELIDSDF</sequence>
<dbReference type="Proteomes" id="UP000000600">
    <property type="component" value="Unassembled WGS sequence"/>
</dbReference>
<dbReference type="RefSeq" id="XP_001434857.1">
    <property type="nucleotide sequence ID" value="XM_001434820.1"/>
</dbReference>
<organism evidence="2 3">
    <name type="scientific">Paramecium tetraurelia</name>
    <dbReference type="NCBI Taxonomy" id="5888"/>
    <lineage>
        <taxon>Eukaryota</taxon>
        <taxon>Sar</taxon>
        <taxon>Alveolata</taxon>
        <taxon>Ciliophora</taxon>
        <taxon>Intramacronucleata</taxon>
        <taxon>Oligohymenophorea</taxon>
        <taxon>Peniculida</taxon>
        <taxon>Parameciidae</taxon>
        <taxon>Paramecium</taxon>
    </lineage>
</organism>
<evidence type="ECO:0000313" key="2">
    <source>
        <dbReference type="EMBL" id="CAK67460.1"/>
    </source>
</evidence>
<gene>
    <name evidence="2" type="ORF">GSPATT00006766001</name>
</gene>
<dbReference type="EMBL" id="CT868052">
    <property type="protein sequence ID" value="CAK67460.1"/>
    <property type="molecule type" value="Genomic_DNA"/>
</dbReference>
<dbReference type="InParanoid" id="A0C9J3"/>
<dbReference type="PANTHER" id="PTHR37027">
    <property type="entry name" value="KDE4"/>
    <property type="match status" value="1"/>
</dbReference>
<dbReference type="InterPro" id="IPR038835">
    <property type="entry name" value="Giardin_beta-like"/>
</dbReference>
<keyword evidence="1" id="KW-0175">Coiled coil</keyword>
<evidence type="ECO:0000313" key="3">
    <source>
        <dbReference type="Proteomes" id="UP000000600"/>
    </source>
</evidence>
<dbReference type="GeneID" id="5020642"/>
<reference evidence="2 3" key="1">
    <citation type="journal article" date="2006" name="Nature">
        <title>Global trends of whole-genome duplications revealed by the ciliate Paramecium tetraurelia.</title>
        <authorList>
            <consortium name="Genoscope"/>
            <person name="Aury J.-M."/>
            <person name="Jaillon O."/>
            <person name="Duret L."/>
            <person name="Noel B."/>
            <person name="Jubin C."/>
            <person name="Porcel B.M."/>
            <person name="Segurens B."/>
            <person name="Daubin V."/>
            <person name="Anthouard V."/>
            <person name="Aiach N."/>
            <person name="Arnaiz O."/>
            <person name="Billaut A."/>
            <person name="Beisson J."/>
            <person name="Blanc I."/>
            <person name="Bouhouche K."/>
            <person name="Camara F."/>
            <person name="Duharcourt S."/>
            <person name="Guigo R."/>
            <person name="Gogendeau D."/>
            <person name="Katinka M."/>
            <person name="Keller A.-M."/>
            <person name="Kissmehl R."/>
            <person name="Klotz C."/>
            <person name="Koll F."/>
            <person name="Le Moue A."/>
            <person name="Lepere C."/>
            <person name="Malinsky S."/>
            <person name="Nowacki M."/>
            <person name="Nowak J.K."/>
            <person name="Plattner H."/>
            <person name="Poulain J."/>
            <person name="Ruiz F."/>
            <person name="Serrano V."/>
            <person name="Zagulski M."/>
            <person name="Dessen P."/>
            <person name="Betermier M."/>
            <person name="Weissenbach J."/>
            <person name="Scarpelli C."/>
            <person name="Schachter V."/>
            <person name="Sperling L."/>
            <person name="Meyer E."/>
            <person name="Cohen J."/>
            <person name="Wincker P."/>
        </authorList>
    </citation>
    <scope>NUCLEOTIDE SEQUENCE [LARGE SCALE GENOMIC DNA]</scope>
    <source>
        <strain evidence="2 3">Stock d4-2</strain>
    </source>
</reference>